<proteinExistence type="predicted"/>
<dbReference type="EMBL" id="JAGGKP010000004">
    <property type="protein sequence ID" value="MBP1937317.1"/>
    <property type="molecule type" value="Genomic_DNA"/>
</dbReference>
<keyword evidence="2" id="KW-1185">Reference proteome</keyword>
<sequence>MKKLLLIFIIVIVTGCSSTASRVVPIHYKETIGDLAYEILLSKKQFGLNDEIAVYAKVTNIGKNSISYGSGSSSCPNNLLIQIVNKNSKEYLNAKLELDATRKACSTDINSSELKPSQTIDQKLVFVPMSGKNRADPGTYDVKVSLPLKRHSAFLADKPKLYPSVKTSIIIK</sequence>
<protein>
    <recommendedName>
        <fullName evidence="3">DUF4352 domain-containing protein</fullName>
    </recommendedName>
</protein>
<evidence type="ECO:0000313" key="1">
    <source>
        <dbReference type="EMBL" id="MBP1937317.1"/>
    </source>
</evidence>
<dbReference type="RefSeq" id="WP_209849484.1">
    <property type="nucleotide sequence ID" value="NZ_CBCRVE010000011.1"/>
</dbReference>
<evidence type="ECO:0000313" key="2">
    <source>
        <dbReference type="Proteomes" id="UP001519273"/>
    </source>
</evidence>
<comment type="caution">
    <text evidence="1">The sequence shown here is derived from an EMBL/GenBank/DDBJ whole genome shotgun (WGS) entry which is preliminary data.</text>
</comment>
<reference evidence="1 2" key="1">
    <citation type="submission" date="2021-03" db="EMBL/GenBank/DDBJ databases">
        <title>Genomic Encyclopedia of Type Strains, Phase IV (KMG-IV): sequencing the most valuable type-strain genomes for metagenomic binning, comparative biology and taxonomic classification.</title>
        <authorList>
            <person name="Goeker M."/>
        </authorList>
    </citation>
    <scope>NUCLEOTIDE SEQUENCE [LARGE SCALE GENOMIC DNA]</scope>
    <source>
        <strain evidence="1 2">DSM 23491</strain>
    </source>
</reference>
<dbReference type="PROSITE" id="PS51257">
    <property type="entry name" value="PROKAR_LIPOPROTEIN"/>
    <property type="match status" value="1"/>
</dbReference>
<organism evidence="1 2">
    <name type="scientific">Paenibacillus sediminis</name>
    <dbReference type="NCBI Taxonomy" id="664909"/>
    <lineage>
        <taxon>Bacteria</taxon>
        <taxon>Bacillati</taxon>
        <taxon>Bacillota</taxon>
        <taxon>Bacilli</taxon>
        <taxon>Bacillales</taxon>
        <taxon>Paenibacillaceae</taxon>
        <taxon>Paenibacillus</taxon>
    </lineage>
</organism>
<gene>
    <name evidence="1" type="ORF">J2Z20_002210</name>
</gene>
<dbReference type="Proteomes" id="UP001519273">
    <property type="component" value="Unassembled WGS sequence"/>
</dbReference>
<name>A0ABS4H4M1_9BACL</name>
<evidence type="ECO:0008006" key="3">
    <source>
        <dbReference type="Google" id="ProtNLM"/>
    </source>
</evidence>
<accession>A0ABS4H4M1</accession>